<dbReference type="InterPro" id="IPR000623">
    <property type="entry name" value="Shikimate_kinase/TSH1"/>
</dbReference>
<dbReference type="Proteomes" id="UP000293995">
    <property type="component" value="Chromosome"/>
</dbReference>
<keyword evidence="5 7" id="KW-0057">Aromatic amino acid biosynthesis</keyword>
<protein>
    <recommendedName>
        <fullName evidence="7">Shikimate kinase</fullName>
        <shortName evidence="7">SK</shortName>
        <ecNumber evidence="7">2.7.1.71</ecNumber>
    </recommendedName>
</protein>
<keyword evidence="7" id="KW-0067">ATP-binding</keyword>
<comment type="cofactor">
    <cofactor evidence="1">
        <name>NAD(+)</name>
        <dbReference type="ChEBI" id="CHEBI:57540"/>
    </cofactor>
</comment>
<dbReference type="PRINTS" id="PR01100">
    <property type="entry name" value="SHIKIMTKNASE"/>
</dbReference>
<evidence type="ECO:0000256" key="8">
    <source>
        <dbReference type="SAM" id="MobiDB-lite"/>
    </source>
</evidence>
<evidence type="ECO:0000313" key="11">
    <source>
        <dbReference type="EMBL" id="QAY59303.1"/>
    </source>
</evidence>
<dbReference type="EMBL" id="CP035494">
    <property type="protein sequence ID" value="QAY59303.1"/>
    <property type="molecule type" value="Genomic_DNA"/>
</dbReference>
<dbReference type="SUPFAM" id="SSF56796">
    <property type="entry name" value="Dehydroquinate synthase-like"/>
    <property type="match status" value="1"/>
</dbReference>
<dbReference type="SUPFAM" id="SSF52540">
    <property type="entry name" value="P-loop containing nucleoside triphosphate hydrolases"/>
    <property type="match status" value="1"/>
</dbReference>
<comment type="similarity">
    <text evidence="7">Belongs to the shikimate kinase family.</text>
</comment>
<feature type="binding site" evidence="7">
    <location>
        <position position="300"/>
    </location>
    <ligand>
        <name>Mg(2+)</name>
        <dbReference type="ChEBI" id="CHEBI:18420"/>
    </ligand>
</feature>
<keyword evidence="4" id="KW-0520">NAD</keyword>
<dbReference type="GO" id="GO:0000287">
    <property type="term" value="F:magnesium ion binding"/>
    <property type="evidence" value="ECO:0007669"/>
    <property type="project" value="UniProtKB-UniRule"/>
</dbReference>
<dbReference type="Gene3D" id="3.40.50.300">
    <property type="entry name" value="P-loop containing nucleotide triphosphate hydrolases"/>
    <property type="match status" value="1"/>
</dbReference>
<dbReference type="GO" id="GO:0008652">
    <property type="term" value="P:amino acid biosynthetic process"/>
    <property type="evidence" value="ECO:0007669"/>
    <property type="project" value="UniProtKB-KW"/>
</dbReference>
<feature type="binding site" evidence="7">
    <location>
        <position position="433"/>
    </location>
    <ligand>
        <name>ATP</name>
        <dbReference type="ChEBI" id="CHEBI:30616"/>
    </ligand>
</feature>
<feature type="compositionally biased region" description="Basic residues" evidence="8">
    <location>
        <begin position="250"/>
        <end position="261"/>
    </location>
</feature>
<comment type="subunit">
    <text evidence="7">Monomer.</text>
</comment>
<keyword evidence="3 7" id="KW-0028">Amino-acid biosynthesis</keyword>
<feature type="domain" description="3-dehydroquinate synthase N-terminal" evidence="9">
    <location>
        <begin position="519"/>
        <end position="625"/>
    </location>
</feature>
<evidence type="ECO:0000313" key="12">
    <source>
        <dbReference type="Proteomes" id="UP000293995"/>
    </source>
</evidence>
<dbReference type="GO" id="GO:0003856">
    <property type="term" value="F:3-dehydroquinate synthase activity"/>
    <property type="evidence" value="ECO:0007669"/>
    <property type="project" value="TreeGrafter"/>
</dbReference>
<feature type="region of interest" description="Disordered" evidence="8">
    <location>
        <begin position="241"/>
        <end position="262"/>
    </location>
</feature>
<keyword evidence="7" id="KW-0547">Nucleotide-binding</keyword>
<feature type="region of interest" description="Disordered" evidence="8">
    <location>
        <begin position="199"/>
        <end position="218"/>
    </location>
</feature>
<dbReference type="UniPathway" id="UPA00053">
    <property type="reaction ID" value="UER00088"/>
</dbReference>
<dbReference type="CDD" id="cd08195">
    <property type="entry name" value="DHQS"/>
    <property type="match status" value="1"/>
</dbReference>
<comment type="function">
    <text evidence="7">Catalyzes the specific phosphorylation of the 3-hydroxyl group of shikimic acid using ATP as a cosubstrate.</text>
</comment>
<keyword evidence="6" id="KW-0456">Lyase</keyword>
<keyword evidence="7" id="KW-0460">Magnesium</keyword>
<organism evidence="11 12">
    <name type="scientific">Microbacterium protaetiae</name>
    <dbReference type="NCBI Taxonomy" id="2509458"/>
    <lineage>
        <taxon>Bacteria</taxon>
        <taxon>Bacillati</taxon>
        <taxon>Actinomycetota</taxon>
        <taxon>Actinomycetes</taxon>
        <taxon>Micrococcales</taxon>
        <taxon>Microbacteriaceae</taxon>
        <taxon>Microbacterium</taxon>
    </lineage>
</organism>
<evidence type="ECO:0000256" key="6">
    <source>
        <dbReference type="ARBA" id="ARBA00023239"/>
    </source>
</evidence>
<dbReference type="Pfam" id="PF24621">
    <property type="entry name" value="DHQS_C"/>
    <property type="match status" value="1"/>
</dbReference>
<keyword evidence="7" id="KW-0418">Kinase</keyword>
<dbReference type="PANTHER" id="PTHR43622">
    <property type="entry name" value="3-DEHYDROQUINATE SYNTHASE"/>
    <property type="match status" value="1"/>
</dbReference>
<feature type="compositionally biased region" description="Basic and acidic residues" evidence="8">
    <location>
        <begin position="19"/>
        <end position="31"/>
    </location>
</feature>
<evidence type="ECO:0000256" key="5">
    <source>
        <dbReference type="ARBA" id="ARBA00023141"/>
    </source>
</evidence>
<feature type="domain" description="3-dehydroquinate synthase C-terminal" evidence="10">
    <location>
        <begin position="633"/>
        <end position="774"/>
    </location>
</feature>
<dbReference type="Gene3D" id="3.40.50.1970">
    <property type="match status" value="1"/>
</dbReference>
<comment type="pathway">
    <text evidence="7">Metabolic intermediate biosynthesis; chorismate biosynthesis; chorismate from D-erythrose 4-phosphate and phosphoenolpyruvate: step 5/7.</text>
</comment>
<feature type="binding site" evidence="7">
    <location>
        <position position="401"/>
    </location>
    <ligand>
        <name>ATP</name>
        <dbReference type="ChEBI" id="CHEBI:30616"/>
    </ligand>
</feature>
<dbReference type="GO" id="GO:0009423">
    <property type="term" value="P:chorismate biosynthetic process"/>
    <property type="evidence" value="ECO:0007669"/>
    <property type="project" value="UniProtKB-UniRule"/>
</dbReference>
<dbReference type="InterPro" id="IPR031322">
    <property type="entry name" value="Shikimate/glucono_kinase"/>
</dbReference>
<evidence type="ECO:0000256" key="1">
    <source>
        <dbReference type="ARBA" id="ARBA00001911"/>
    </source>
</evidence>
<dbReference type="Gene3D" id="1.20.1090.10">
    <property type="entry name" value="Dehydroquinate synthase-like - alpha domain"/>
    <property type="match status" value="1"/>
</dbReference>
<dbReference type="InterPro" id="IPR030960">
    <property type="entry name" value="DHQS/DOIS_N"/>
</dbReference>
<feature type="compositionally biased region" description="Basic residues" evidence="8">
    <location>
        <begin position="41"/>
        <end position="52"/>
    </location>
</feature>
<dbReference type="OrthoDB" id="9806583at2"/>
<dbReference type="Pfam" id="PF01202">
    <property type="entry name" value="SKI"/>
    <property type="match status" value="1"/>
</dbReference>
<evidence type="ECO:0000256" key="7">
    <source>
        <dbReference type="HAMAP-Rule" id="MF_00109"/>
    </source>
</evidence>
<feature type="binding site" evidence="7">
    <location>
        <position position="416"/>
    </location>
    <ligand>
        <name>substrate</name>
    </ligand>
</feature>
<feature type="region of interest" description="Disordered" evidence="8">
    <location>
        <begin position="19"/>
        <end position="72"/>
    </location>
</feature>
<dbReference type="InterPro" id="IPR027417">
    <property type="entry name" value="P-loop_NTPase"/>
</dbReference>
<evidence type="ECO:0000259" key="9">
    <source>
        <dbReference type="Pfam" id="PF01761"/>
    </source>
</evidence>
<dbReference type="Pfam" id="PF01761">
    <property type="entry name" value="DHQ_synthase"/>
    <property type="match status" value="1"/>
</dbReference>
<reference evidence="11 12" key="1">
    <citation type="submission" date="2019-01" db="EMBL/GenBank/DDBJ databases">
        <title>Genome sequencing of strain DFW100M-13.</title>
        <authorList>
            <person name="Heo J."/>
            <person name="Kim S.-J."/>
            <person name="Kim J.-S."/>
            <person name="Hong S.-B."/>
            <person name="Kwon S.-W."/>
        </authorList>
    </citation>
    <scope>NUCLEOTIDE SEQUENCE [LARGE SCALE GENOMIC DNA]</scope>
    <source>
        <strain evidence="11 12">DFW100M-13</strain>
    </source>
</reference>
<feature type="binding site" evidence="7">
    <location>
        <begin position="296"/>
        <end position="301"/>
    </location>
    <ligand>
        <name>ATP</name>
        <dbReference type="ChEBI" id="CHEBI:30616"/>
    </ligand>
</feature>
<dbReference type="HAMAP" id="MF_00109">
    <property type="entry name" value="Shikimate_kinase"/>
    <property type="match status" value="1"/>
</dbReference>
<dbReference type="AlphaFoldDB" id="A0A4P6ED64"/>
<feature type="binding site" evidence="7">
    <location>
        <position position="342"/>
    </location>
    <ligand>
        <name>substrate</name>
    </ligand>
</feature>
<comment type="cofactor">
    <cofactor evidence="7">
        <name>Mg(2+)</name>
        <dbReference type="ChEBI" id="CHEBI:18420"/>
    </cofactor>
    <text evidence="7">Binds 1 Mg(2+) ion per subunit.</text>
</comment>
<keyword evidence="2 7" id="KW-0963">Cytoplasm</keyword>
<evidence type="ECO:0000256" key="2">
    <source>
        <dbReference type="ARBA" id="ARBA00022490"/>
    </source>
</evidence>
<proteinExistence type="inferred from homology"/>
<keyword evidence="12" id="KW-1185">Reference proteome</keyword>
<feature type="binding site" evidence="7">
    <location>
        <position position="364"/>
    </location>
    <ligand>
        <name>substrate</name>
    </ligand>
</feature>
<comment type="subcellular location">
    <subcellularLocation>
        <location evidence="7">Cytoplasm</location>
    </subcellularLocation>
</comment>
<dbReference type="KEGG" id="mprt:ET475_04380"/>
<feature type="binding site" evidence="7">
    <location>
        <position position="318"/>
    </location>
    <ligand>
        <name>substrate</name>
    </ligand>
</feature>
<keyword evidence="7" id="KW-0808">Transferase</keyword>
<evidence type="ECO:0000256" key="4">
    <source>
        <dbReference type="ARBA" id="ARBA00023027"/>
    </source>
</evidence>
<gene>
    <name evidence="7" type="primary">aroK</name>
    <name evidence="11" type="ORF">ET475_04380</name>
</gene>
<evidence type="ECO:0000256" key="3">
    <source>
        <dbReference type="ARBA" id="ARBA00022605"/>
    </source>
</evidence>
<dbReference type="InterPro" id="IPR050071">
    <property type="entry name" value="Dehydroquinate_synthase"/>
</dbReference>
<dbReference type="CDD" id="cd00464">
    <property type="entry name" value="SK"/>
    <property type="match status" value="1"/>
</dbReference>
<comment type="catalytic activity">
    <reaction evidence="7">
        <text>shikimate + ATP = 3-phosphoshikimate + ADP + H(+)</text>
        <dbReference type="Rhea" id="RHEA:13121"/>
        <dbReference type="ChEBI" id="CHEBI:15378"/>
        <dbReference type="ChEBI" id="CHEBI:30616"/>
        <dbReference type="ChEBI" id="CHEBI:36208"/>
        <dbReference type="ChEBI" id="CHEBI:145989"/>
        <dbReference type="ChEBI" id="CHEBI:456216"/>
        <dbReference type="EC" id="2.7.1.71"/>
    </reaction>
</comment>
<dbReference type="EC" id="2.7.1.71" evidence="7"/>
<evidence type="ECO:0000259" key="10">
    <source>
        <dbReference type="Pfam" id="PF24621"/>
    </source>
</evidence>
<dbReference type="InterPro" id="IPR056179">
    <property type="entry name" value="DHQS_C"/>
</dbReference>
<accession>A0A4P6ED64</accession>
<keyword evidence="7" id="KW-0479">Metal-binding</keyword>
<dbReference type="GO" id="GO:0005524">
    <property type="term" value="F:ATP binding"/>
    <property type="evidence" value="ECO:0007669"/>
    <property type="project" value="UniProtKB-UniRule"/>
</dbReference>
<name>A0A4P6ED64_9MICO</name>
<dbReference type="GO" id="GO:0005737">
    <property type="term" value="C:cytoplasm"/>
    <property type="evidence" value="ECO:0007669"/>
    <property type="project" value="UniProtKB-SubCell"/>
</dbReference>
<dbReference type="GO" id="GO:0004765">
    <property type="term" value="F:shikimate kinase activity"/>
    <property type="evidence" value="ECO:0007669"/>
    <property type="project" value="UniProtKB-UniRule"/>
</dbReference>
<sequence length="811" mass="87640">MTMGCRCGRSGSRLSLRVPDRQREKAHRPLDEQVIGEHAPGVHRRHELSRRHPPAERTAGGGVRVIDDQDRDADPRDVPLYGICGAQGLDLCMGARHADADFGVGHLERSRLCGRQAALIVEDDARRSPEHDTAHACVVEGKQKGWSGSGPFGCHVDASGGPRVQGCGQRLGEREIGIMSESMCGVDGAQVMFLDRGRRTPSGVQGRGELPPDVSGFDQKPMMQKNWGLVCITRFDVQTRRAQMREGRRPRPRRAGAHHRSPLSWSRSREAWGRLGRISPQRRRYALMVVLIGFMGAGKSTVGRIVADLLGAPFVDSDVLIERREGRSIREMFDLHGEPYFRQIERAVVAELLEDRTAVVALGGGAALDPEIGRMLSSHTVVYLQVPYEQAMERINGDAFRPLLQTSGVRKVYERRLPVYDALATMRIDTDGRRADDVAVEILRALVPPPALPGASSRLITTVGGTYFAHAGPRLTHVASDLIPAADTAEHVVIISTASDSVVTDAVAAQFSDERVVRVMMDDHESSKTFGVIARIAEQMATRAVHRSDIVVGVGGEVICDVAGLVASLFNRGMPLALIPTTLVAQADSALGGKNAISLPQGRNLIGTIHQPIAVIADTAVAAQAGQRGYSAGLAEIAKHALLGGRSAVARVLALAAGLRGREPDAVYEAVCASQEFKAAIVCRDERENGERAFLNYGHTFGHAIEWLTGLDASEDGTPVAVGMMAAAHLAHVQGRLTREDVEVHRRLLDALGLTTRATVDLDRLQGAFMRDKKYDHGVRLILLDGIGQPVSGRTATADELSVALHALARD</sequence>
<dbReference type="GO" id="GO:0009073">
    <property type="term" value="P:aromatic amino acid family biosynthetic process"/>
    <property type="evidence" value="ECO:0007669"/>
    <property type="project" value="UniProtKB-KW"/>
</dbReference>
<dbReference type="PANTHER" id="PTHR43622:SF7">
    <property type="entry name" value="3-DEHYDROQUINATE SYNTHASE, CHLOROPLASTIC"/>
    <property type="match status" value="1"/>
</dbReference>